<evidence type="ECO:0000256" key="5">
    <source>
        <dbReference type="ARBA" id="ARBA00022763"/>
    </source>
</evidence>
<evidence type="ECO:0000256" key="7">
    <source>
        <dbReference type="ARBA" id="ARBA00023204"/>
    </source>
</evidence>
<gene>
    <name evidence="15" type="primary">REV3</name>
    <name evidence="15" type="ORF">DNF11_1138</name>
</gene>
<comment type="similarity">
    <text evidence="1 9">Belongs to the DNA polymerase type-B family.</text>
</comment>
<reference evidence="15 16" key="1">
    <citation type="submission" date="2018-10" db="EMBL/GenBank/DDBJ databases">
        <title>Complete genome sequence of Malassezia restricta CBS 7877.</title>
        <authorList>
            <person name="Morand S.C."/>
            <person name="Bertignac M."/>
            <person name="Iltis A."/>
            <person name="Kolder I."/>
            <person name="Pirovano W."/>
            <person name="Jourdain R."/>
            <person name="Clavaud C."/>
        </authorList>
    </citation>
    <scope>NUCLEOTIDE SEQUENCE [LARGE SCALE GENOMIC DNA]</scope>
    <source>
        <strain evidence="15 16">CBS 7877</strain>
    </source>
</reference>
<dbReference type="GO" id="GO:0003887">
    <property type="term" value="F:DNA-directed DNA polymerase activity"/>
    <property type="evidence" value="ECO:0007669"/>
    <property type="project" value="UniProtKB-KW"/>
</dbReference>
<dbReference type="InterPro" id="IPR017964">
    <property type="entry name" value="DNA-dir_DNA_pol_B_CS"/>
</dbReference>
<feature type="region of interest" description="Disordered" evidence="10">
    <location>
        <begin position="319"/>
        <end position="354"/>
    </location>
</feature>
<dbReference type="GO" id="GO:0005634">
    <property type="term" value="C:nucleus"/>
    <property type="evidence" value="ECO:0007669"/>
    <property type="project" value="TreeGrafter"/>
</dbReference>
<dbReference type="InterPro" id="IPR006134">
    <property type="entry name" value="DNA-dir_DNA_pol_B_multi_dom"/>
</dbReference>
<dbReference type="STRING" id="425264.A0A3G2S4S7"/>
<dbReference type="GO" id="GO:0046872">
    <property type="term" value="F:metal ion binding"/>
    <property type="evidence" value="ECO:0007669"/>
    <property type="project" value="UniProtKB-KW"/>
</dbReference>
<dbReference type="GO" id="GO:0016035">
    <property type="term" value="C:zeta DNA polymerase complex"/>
    <property type="evidence" value="ECO:0007669"/>
    <property type="project" value="InterPro"/>
</dbReference>
<evidence type="ECO:0000259" key="11">
    <source>
        <dbReference type="Pfam" id="PF00136"/>
    </source>
</evidence>
<keyword evidence="7" id="KW-0234">DNA repair</keyword>
<dbReference type="GO" id="GO:0000724">
    <property type="term" value="P:double-strand break repair via homologous recombination"/>
    <property type="evidence" value="ECO:0007669"/>
    <property type="project" value="TreeGrafter"/>
</dbReference>
<feature type="domain" description="DNA polymerase delta/zeta catalytic subunit N-terminal" evidence="13">
    <location>
        <begin position="61"/>
        <end position="140"/>
    </location>
</feature>
<keyword evidence="3 9" id="KW-0548">Nucleotidyltransferase</keyword>
<protein>
    <recommendedName>
        <fullName evidence="9">DNA polymerase</fullName>
        <ecNumber evidence="9">2.7.7.7</ecNumber>
    </recommendedName>
</protein>
<dbReference type="Gene3D" id="1.10.287.690">
    <property type="entry name" value="Helix hairpin bin"/>
    <property type="match status" value="1"/>
</dbReference>
<evidence type="ECO:0000313" key="16">
    <source>
        <dbReference type="Proteomes" id="UP000269793"/>
    </source>
</evidence>
<sequence>MPTGEPLALYLLHVEHTLQQPCDLDTFQSPFGTNGHLERVPVLHAFGAMRDGTRCCVHIHNVFPYCYVEYRGALDELAVQAYTKRLARALNAAFATSLPPSLVQPQHQYIAAIHLCKAKLFYGYHDRWSYFLKISYTNPALRMRLFTFLEQGRAMHTFQPYEAHVQYHLQWMLDYKVFGCDWVFFEHAISLPRSTSCRVEVHAQAHDILNRRVNHASDSQASQSSFQDDPVVPSLRALWKQYRERRAQYDMGPPPSLTGERSVDASDRAWDATSRMLCQWEDRVRQAPAGPASPPPLDAHVPVAYDTVELFHETRPSTAHVETCSSSTLTPSSLVVPSTPSMNSSAPISTPRPRIKSRRATSSLFLFHAPPLSCAELDQTWSQYNLLPIEYQTCHYTSTADVPRHHGFSTALDGLEAFRGRSPRLSRAVGRIPRWQWAHAPPSHAQVSAWLAPERGTQPMILATPNSQESGPSEKKYLSTLCIEVLVHTQGDHVPNPQHDPISCIAYTWMEEADNSATGYVYSSGVLLVSEEHVKLALPILTVPSERALLDTLISLVRSWDPDILAGYDLSRSSWGLLANRAQAAHGIDMAQELGRMYGAKDYCGRSVLNVWRLMSTHIALSQYTLEHVVLHVLHERSPVYSWATTATWMQSRQATDRERALSYALRRVKYCALLLAKTEVLLRTAEFARMYGVDFFSVLSRGSQFRVESVVLRITKPRSFMLPSPSRAQVGRQNAPECIPLVMEPLANMYHSPVIVLDFQSLYPSIMMAYNICYSTCLGRITPFKGTYKLGFTDYTPDEHTLRALRDDVYLLPNGLAFVKPHIREGVLPRMLREVLSARVMTKHTLRVMHMHRGMQKRLQAQQLALKLLANVTYGYCGATFSGRMPCVEIADSIVQAGRETLEHAMSLVERTPEWGAELVYGDTDSLFVHVPGRSKNDAFRIGREIAERVSALHPAPVLLRLEKVYQPSLLVSKKRYAGYRFDSPQQARAVLDVKGLEMIRRDGHAVQRRLQEACIRLLFETRDLSAVKRYCQRQWTKLYAGQISPHLLIISRQVRLVYASQASLPPGAVVAMRQHRLFGLAPHDGERVPYLIVHGAPASKLQDLAIAPSELSTYPLHMEYYVQRTILPVLDRILGLVGVNVYAWHDAMPRTGNTRASWSLAPSCHVCGYNGPDDICVDCLRNPETSMYRATCALYAAEARQLGLYSIATTVQSL</sequence>
<accession>A0A3G2S4S7</accession>
<dbReference type="InterPro" id="IPR012337">
    <property type="entry name" value="RNaseH-like_sf"/>
</dbReference>
<dbReference type="GO" id="GO:0000166">
    <property type="term" value="F:nucleotide binding"/>
    <property type="evidence" value="ECO:0007669"/>
    <property type="project" value="InterPro"/>
</dbReference>
<dbReference type="PRINTS" id="PR00106">
    <property type="entry name" value="DNAPOLB"/>
</dbReference>
<feature type="domain" description="DNA-directed DNA polymerase family B exonuclease" evidence="12">
    <location>
        <begin position="479"/>
        <end position="629"/>
    </location>
</feature>
<evidence type="ECO:0000256" key="10">
    <source>
        <dbReference type="SAM" id="MobiDB-lite"/>
    </source>
</evidence>
<evidence type="ECO:0000256" key="9">
    <source>
        <dbReference type="RuleBase" id="RU000442"/>
    </source>
</evidence>
<dbReference type="Gene3D" id="1.10.132.60">
    <property type="entry name" value="DNA polymerase family B, C-terminal domain"/>
    <property type="match status" value="1"/>
</dbReference>
<dbReference type="EC" id="2.7.7.7" evidence="9"/>
<dbReference type="GO" id="GO:0006260">
    <property type="term" value="P:DNA replication"/>
    <property type="evidence" value="ECO:0007669"/>
    <property type="project" value="UniProtKB-KW"/>
</dbReference>
<dbReference type="InterPro" id="IPR056435">
    <property type="entry name" value="DPOD/Z_N"/>
</dbReference>
<dbReference type="InterPro" id="IPR036397">
    <property type="entry name" value="RNaseH_sf"/>
</dbReference>
<dbReference type="AlphaFoldDB" id="A0A3G2S4S7"/>
<comment type="catalytic activity">
    <reaction evidence="8 9">
        <text>DNA(n) + a 2'-deoxyribonucleoside 5'-triphosphate = DNA(n+1) + diphosphate</text>
        <dbReference type="Rhea" id="RHEA:22508"/>
        <dbReference type="Rhea" id="RHEA-COMP:17339"/>
        <dbReference type="Rhea" id="RHEA-COMP:17340"/>
        <dbReference type="ChEBI" id="CHEBI:33019"/>
        <dbReference type="ChEBI" id="CHEBI:61560"/>
        <dbReference type="ChEBI" id="CHEBI:173112"/>
        <dbReference type="EC" id="2.7.7.7"/>
    </reaction>
</comment>
<dbReference type="Pfam" id="PF24065">
    <property type="entry name" value="REV3_N"/>
    <property type="match status" value="1"/>
</dbReference>
<evidence type="ECO:0000256" key="1">
    <source>
        <dbReference type="ARBA" id="ARBA00005755"/>
    </source>
</evidence>
<dbReference type="InterPro" id="IPR023211">
    <property type="entry name" value="DNA_pol_palm_dom_sf"/>
</dbReference>
<dbReference type="GO" id="GO:0042276">
    <property type="term" value="P:error-prone translesion synthesis"/>
    <property type="evidence" value="ECO:0007669"/>
    <property type="project" value="TreeGrafter"/>
</dbReference>
<dbReference type="Gene3D" id="3.90.1600.10">
    <property type="entry name" value="Palm domain of DNA polymerase"/>
    <property type="match status" value="1"/>
</dbReference>
<evidence type="ECO:0000256" key="6">
    <source>
        <dbReference type="ARBA" id="ARBA00022932"/>
    </source>
</evidence>
<keyword evidence="6 9" id="KW-0239">DNA-directed DNA polymerase</keyword>
<dbReference type="CDD" id="cd05778">
    <property type="entry name" value="DNA_polB_zeta_exo"/>
    <property type="match status" value="1"/>
</dbReference>
<dbReference type="EMBL" id="CP033149">
    <property type="protein sequence ID" value="AYO42088.1"/>
    <property type="molecule type" value="Genomic_DNA"/>
</dbReference>
<dbReference type="VEuPathDB" id="FungiDB:DNF11_1138"/>
<feature type="domain" description="DNA polymerase zeta catalytic subunit N-terminal" evidence="14">
    <location>
        <begin position="11"/>
        <end position="60"/>
    </location>
</feature>
<evidence type="ECO:0000313" key="15">
    <source>
        <dbReference type="EMBL" id="AYO42088.1"/>
    </source>
</evidence>
<keyword evidence="9" id="KW-0238">DNA-binding</keyword>
<keyword evidence="5" id="KW-0227">DNA damage</keyword>
<dbReference type="Pfam" id="PF24055">
    <property type="entry name" value="POL3_N"/>
    <property type="match status" value="1"/>
</dbReference>
<dbReference type="SUPFAM" id="SSF56672">
    <property type="entry name" value="DNA/RNA polymerases"/>
    <property type="match status" value="1"/>
</dbReference>
<dbReference type="PANTHER" id="PTHR45812">
    <property type="entry name" value="DNA POLYMERASE ZETA CATALYTIC SUBUNIT"/>
    <property type="match status" value="1"/>
</dbReference>
<dbReference type="SMART" id="SM00486">
    <property type="entry name" value="POLBc"/>
    <property type="match status" value="1"/>
</dbReference>
<evidence type="ECO:0000256" key="2">
    <source>
        <dbReference type="ARBA" id="ARBA00022679"/>
    </source>
</evidence>
<dbReference type="Pfam" id="PF00136">
    <property type="entry name" value="DNA_pol_B"/>
    <property type="match status" value="1"/>
</dbReference>
<evidence type="ECO:0000259" key="13">
    <source>
        <dbReference type="Pfam" id="PF24055"/>
    </source>
</evidence>
<dbReference type="Gene3D" id="3.30.342.10">
    <property type="entry name" value="DNA Polymerase, chain B, domain 1"/>
    <property type="match status" value="1"/>
</dbReference>
<evidence type="ECO:0000256" key="8">
    <source>
        <dbReference type="ARBA" id="ARBA00049244"/>
    </source>
</evidence>
<dbReference type="OrthoDB" id="2414538at2759"/>
<dbReference type="GO" id="GO:0003677">
    <property type="term" value="F:DNA binding"/>
    <property type="evidence" value="ECO:0007669"/>
    <property type="project" value="UniProtKB-KW"/>
</dbReference>
<dbReference type="InterPro" id="IPR006172">
    <property type="entry name" value="DNA-dir_DNA_pol_B"/>
</dbReference>
<dbReference type="InterPro" id="IPR042087">
    <property type="entry name" value="DNA_pol_B_thumb"/>
</dbReference>
<dbReference type="Gene3D" id="3.30.420.10">
    <property type="entry name" value="Ribonuclease H-like superfamily/Ribonuclease H"/>
    <property type="match status" value="1"/>
</dbReference>
<organism evidence="15 16">
    <name type="scientific">Malassezia restricta (strain ATCC 96810 / NBRC 103918 / CBS 7877)</name>
    <name type="common">Seborrheic dermatitis infection agent</name>
    <dbReference type="NCBI Taxonomy" id="425264"/>
    <lineage>
        <taxon>Eukaryota</taxon>
        <taxon>Fungi</taxon>
        <taxon>Dikarya</taxon>
        <taxon>Basidiomycota</taxon>
        <taxon>Ustilaginomycotina</taxon>
        <taxon>Malasseziomycetes</taxon>
        <taxon>Malasseziales</taxon>
        <taxon>Malasseziaceae</taxon>
        <taxon>Malassezia</taxon>
    </lineage>
</organism>
<evidence type="ECO:0000256" key="3">
    <source>
        <dbReference type="ARBA" id="ARBA00022695"/>
    </source>
</evidence>
<dbReference type="PROSITE" id="PS00116">
    <property type="entry name" value="DNA_POLYMERASE_B"/>
    <property type="match status" value="1"/>
</dbReference>
<keyword evidence="16" id="KW-1185">Reference proteome</keyword>
<dbReference type="Pfam" id="PF03104">
    <property type="entry name" value="DNA_pol_B_exo1"/>
    <property type="match status" value="1"/>
</dbReference>
<keyword evidence="2 9" id="KW-0808">Transferase</keyword>
<dbReference type="SUPFAM" id="SSF53098">
    <property type="entry name" value="Ribonuclease H-like"/>
    <property type="match status" value="1"/>
</dbReference>
<evidence type="ECO:0000259" key="12">
    <source>
        <dbReference type="Pfam" id="PF03104"/>
    </source>
</evidence>
<dbReference type="CDD" id="cd05534">
    <property type="entry name" value="POLBc_zeta"/>
    <property type="match status" value="1"/>
</dbReference>
<dbReference type="InterPro" id="IPR043502">
    <property type="entry name" value="DNA/RNA_pol_sf"/>
</dbReference>
<name>A0A3G2S4S7_MALR7</name>
<feature type="domain" description="DNA-directed DNA polymerase family B multifunctional" evidence="11">
    <location>
        <begin position="696"/>
        <end position="1136"/>
    </location>
</feature>
<keyword evidence="4" id="KW-0479">Metal-binding</keyword>
<dbReference type="InterPro" id="IPR006133">
    <property type="entry name" value="DNA-dir_DNA_pol_B_exonuc"/>
</dbReference>
<evidence type="ECO:0000256" key="4">
    <source>
        <dbReference type="ARBA" id="ARBA00022723"/>
    </source>
</evidence>
<evidence type="ECO:0000259" key="14">
    <source>
        <dbReference type="Pfam" id="PF24065"/>
    </source>
</evidence>
<keyword evidence="9" id="KW-0235">DNA replication</keyword>
<dbReference type="InterPro" id="IPR056447">
    <property type="entry name" value="REV3_N"/>
</dbReference>
<feature type="compositionally biased region" description="Low complexity" evidence="10">
    <location>
        <begin position="325"/>
        <end position="341"/>
    </location>
</feature>
<dbReference type="PANTHER" id="PTHR45812:SF1">
    <property type="entry name" value="DNA POLYMERASE ZETA CATALYTIC SUBUNIT"/>
    <property type="match status" value="1"/>
</dbReference>
<dbReference type="InterPro" id="IPR030559">
    <property type="entry name" value="PolZ_Rev3"/>
</dbReference>
<dbReference type="Proteomes" id="UP000269793">
    <property type="component" value="Chromosome II"/>
</dbReference>
<proteinExistence type="inferred from homology"/>